<dbReference type="RefSeq" id="WP_094436212.1">
    <property type="nucleotide sequence ID" value="NZ_NKDB02000001.1"/>
</dbReference>
<name>A0A3R7LHD3_9BURK</name>
<protein>
    <submittedName>
        <fullName evidence="2">Glutathione S-transferase family protein</fullName>
    </submittedName>
</protein>
<dbReference type="InterPro" id="IPR036282">
    <property type="entry name" value="Glutathione-S-Trfase_C_sf"/>
</dbReference>
<dbReference type="Pfam" id="PF13417">
    <property type="entry name" value="GST_N_3"/>
    <property type="match status" value="1"/>
</dbReference>
<dbReference type="Pfam" id="PF13410">
    <property type="entry name" value="GST_C_2"/>
    <property type="match status" value="1"/>
</dbReference>
<comment type="caution">
    <text evidence="2">The sequence shown here is derived from an EMBL/GenBank/DDBJ whole genome shotgun (WGS) entry which is preliminary data.</text>
</comment>
<keyword evidence="2" id="KW-0808">Transferase</keyword>
<dbReference type="Gene3D" id="3.40.30.110">
    <property type="match status" value="2"/>
</dbReference>
<accession>A0A3R7LHD3</accession>
<proteinExistence type="predicted"/>
<sequence>MTELILHHYPASPFAHKARCVLGFKRLAWRSVIVPSVMPKPDVVALTGGYRRTPFLQIGADIYCDTALICDVLEHLRPEPTLYPPHLKGVSRVFAQWADTTLFNAAMAYNLQPRAAEALFAGFPEGAAQAFSADRRAMGMAHPHPQDAAAAYRSYLRRIANMVEEHDFLFGSEPCVADFATYHPLWFTRQCVPMMADILSATPAVLEWMDRLAALGQGRAEKLSAQDAITVAAGAVPQPLPPEAFQDEHGIALGSRVSIAAESFGTEPTVGLLVAATRTRYTLARTDPRAGDLHVHFPRIGYVLRPA</sequence>
<reference evidence="2 3" key="1">
    <citation type="submission" date="2018-09" db="EMBL/GenBank/DDBJ databases">
        <title>Genome comparison of Alicycliphilus sp. BQ1, a polyurethanolytic bacterium, with its closest phylogenetic relatives Alicycliphilus denitrificans BC and K601, unable to attack polyurethane.</title>
        <authorList>
            <person name="Loza-Tavera H."/>
            <person name="Lozano L."/>
            <person name="Cevallos M."/>
            <person name="Maya-Lucas O."/>
            <person name="Garcia-Mena J."/>
            <person name="Hernandez J."/>
        </authorList>
    </citation>
    <scope>NUCLEOTIDE SEQUENCE [LARGE SCALE GENOMIC DNA]</scope>
    <source>
        <strain evidence="2 3">BQ1</strain>
    </source>
</reference>
<gene>
    <name evidence="2" type="ORF">CE154_006520</name>
</gene>
<evidence type="ECO:0000313" key="3">
    <source>
        <dbReference type="Proteomes" id="UP000216225"/>
    </source>
</evidence>
<dbReference type="GO" id="GO:0016740">
    <property type="term" value="F:transferase activity"/>
    <property type="evidence" value="ECO:0007669"/>
    <property type="project" value="UniProtKB-KW"/>
</dbReference>
<dbReference type="EMBL" id="NKDB02000001">
    <property type="protein sequence ID" value="RKJ99388.1"/>
    <property type="molecule type" value="Genomic_DNA"/>
</dbReference>
<organism evidence="2 3">
    <name type="scientific">Alicycliphilus denitrificans</name>
    <dbReference type="NCBI Taxonomy" id="179636"/>
    <lineage>
        <taxon>Bacteria</taxon>
        <taxon>Pseudomonadati</taxon>
        <taxon>Pseudomonadota</taxon>
        <taxon>Betaproteobacteria</taxon>
        <taxon>Burkholderiales</taxon>
        <taxon>Comamonadaceae</taxon>
        <taxon>Alicycliphilus</taxon>
    </lineage>
</organism>
<dbReference type="InterPro" id="IPR004045">
    <property type="entry name" value="Glutathione_S-Trfase_N"/>
</dbReference>
<dbReference type="AlphaFoldDB" id="A0A3R7LHD3"/>
<feature type="domain" description="GST N-terminal" evidence="1">
    <location>
        <begin position="6"/>
        <end position="80"/>
    </location>
</feature>
<dbReference type="SUPFAM" id="SSF52833">
    <property type="entry name" value="Thioredoxin-like"/>
    <property type="match status" value="1"/>
</dbReference>
<dbReference type="InterPro" id="IPR036249">
    <property type="entry name" value="Thioredoxin-like_sf"/>
</dbReference>
<dbReference type="SUPFAM" id="SSF47616">
    <property type="entry name" value="GST C-terminal domain-like"/>
    <property type="match status" value="1"/>
</dbReference>
<dbReference type="CDD" id="cd00570">
    <property type="entry name" value="GST_N_family"/>
    <property type="match status" value="1"/>
</dbReference>
<evidence type="ECO:0000313" key="2">
    <source>
        <dbReference type="EMBL" id="RKJ99388.1"/>
    </source>
</evidence>
<dbReference type="Proteomes" id="UP000216225">
    <property type="component" value="Unassembled WGS sequence"/>
</dbReference>
<evidence type="ECO:0000259" key="1">
    <source>
        <dbReference type="Pfam" id="PF13417"/>
    </source>
</evidence>